<evidence type="ECO:0000256" key="1">
    <source>
        <dbReference type="SAM" id="Phobius"/>
    </source>
</evidence>
<evidence type="ECO:0000313" key="3">
    <source>
        <dbReference type="Proteomes" id="UP000579605"/>
    </source>
</evidence>
<sequence length="374" mass="40427">MDITKAEVAEHLERLAEDPDYWRRAADLRSLASAVSDADDDSWTGVDLFSAFPASSTVSVRRSGSFERFLGILSGISVFLPVAWTWWSLHAATSAYQSLLDASSEKGRTFLALWTEGFDGRLASDHRLVPMAKVSVWLIVIAVALIVLHRLFAQASLHREDELNSHAEAALVSALSGAQRVLNERRSDDPARIESLVKRSVKELHRAHERTREGSDQLHLASERLRDAASNAGQASTDLAALVAGAQRAQTDLTNTLASVHKQLDLSLDELRTGLSASTQDLKAATTQAVSALAAEVGQVADTHRALKTEVAAIGVNHASVGQVLGQLDDSLERHESALQGQVSELTAARDAAERMLSQLERIVSPSPQNGVRV</sequence>
<feature type="transmembrane region" description="Helical" evidence="1">
    <location>
        <begin position="134"/>
        <end position="153"/>
    </location>
</feature>
<feature type="transmembrane region" description="Helical" evidence="1">
    <location>
        <begin position="69"/>
        <end position="87"/>
    </location>
</feature>
<proteinExistence type="predicted"/>
<protein>
    <submittedName>
        <fullName evidence="2">Putative nucleic acid-binding Zn-ribbon protein</fullName>
    </submittedName>
</protein>
<dbReference type="Proteomes" id="UP000579605">
    <property type="component" value="Unassembled WGS sequence"/>
</dbReference>
<keyword evidence="1" id="KW-1133">Transmembrane helix</keyword>
<reference evidence="2 3" key="1">
    <citation type="submission" date="2020-07" db="EMBL/GenBank/DDBJ databases">
        <title>Sequencing the genomes of 1000 actinobacteria strains.</title>
        <authorList>
            <person name="Klenk H.-P."/>
        </authorList>
    </citation>
    <scope>NUCLEOTIDE SEQUENCE [LARGE SCALE GENOMIC DNA]</scope>
    <source>
        <strain evidence="2 3">DSM 18448</strain>
    </source>
</reference>
<name>A0A852ZU37_9ACTN</name>
<dbReference type="RefSeq" id="WP_179789928.1">
    <property type="nucleotide sequence ID" value="NZ_BAAARR010000005.1"/>
</dbReference>
<accession>A0A852ZU37</accession>
<dbReference type="Gene3D" id="1.10.287.1490">
    <property type="match status" value="1"/>
</dbReference>
<keyword evidence="1" id="KW-0472">Membrane</keyword>
<evidence type="ECO:0000313" key="2">
    <source>
        <dbReference type="EMBL" id="NYH92510.1"/>
    </source>
</evidence>
<comment type="caution">
    <text evidence="2">The sequence shown here is derived from an EMBL/GenBank/DDBJ whole genome shotgun (WGS) entry which is preliminary data.</text>
</comment>
<dbReference type="AlphaFoldDB" id="A0A852ZU37"/>
<keyword evidence="1" id="KW-0812">Transmembrane</keyword>
<gene>
    <name evidence="2" type="ORF">F4554_005148</name>
</gene>
<dbReference type="EMBL" id="JACBZH010000001">
    <property type="protein sequence ID" value="NYH92510.1"/>
    <property type="molecule type" value="Genomic_DNA"/>
</dbReference>
<keyword evidence="3" id="KW-1185">Reference proteome</keyword>
<organism evidence="2 3">
    <name type="scientific">Actinopolymorpha rutila</name>
    <dbReference type="NCBI Taxonomy" id="446787"/>
    <lineage>
        <taxon>Bacteria</taxon>
        <taxon>Bacillati</taxon>
        <taxon>Actinomycetota</taxon>
        <taxon>Actinomycetes</taxon>
        <taxon>Propionibacteriales</taxon>
        <taxon>Actinopolymorphaceae</taxon>
        <taxon>Actinopolymorpha</taxon>
    </lineage>
</organism>